<dbReference type="PANTHER" id="PTHR47447:SF17">
    <property type="entry name" value="OS12G0638900 PROTEIN"/>
    <property type="match status" value="1"/>
</dbReference>
<feature type="region of interest" description="Disordered" evidence="2">
    <location>
        <begin position="59"/>
        <end position="95"/>
    </location>
</feature>
<feature type="compositionally biased region" description="Basic and acidic residues" evidence="2">
    <location>
        <begin position="66"/>
        <end position="87"/>
    </location>
</feature>
<evidence type="ECO:0000313" key="4">
    <source>
        <dbReference type="Proteomes" id="UP000503462"/>
    </source>
</evidence>
<keyword evidence="1" id="KW-0677">Repeat</keyword>
<accession>A0A6H0Y2D1</accession>
<gene>
    <name evidence="3" type="ORF">AMS68_006613</name>
</gene>
<dbReference type="PANTHER" id="PTHR47447">
    <property type="entry name" value="OS03G0856100 PROTEIN"/>
    <property type="match status" value="1"/>
</dbReference>
<organism evidence="3 4">
    <name type="scientific">Peltaster fructicola</name>
    <dbReference type="NCBI Taxonomy" id="286661"/>
    <lineage>
        <taxon>Eukaryota</taxon>
        <taxon>Fungi</taxon>
        <taxon>Dikarya</taxon>
        <taxon>Ascomycota</taxon>
        <taxon>Pezizomycotina</taxon>
        <taxon>Dothideomycetes</taxon>
        <taxon>Dothideomycetes incertae sedis</taxon>
        <taxon>Peltaster</taxon>
    </lineage>
</organism>
<dbReference type="Gene3D" id="1.25.40.10">
    <property type="entry name" value="Tetratricopeptide repeat domain"/>
    <property type="match status" value="2"/>
</dbReference>
<sequence>MLERASTCLENGARLSLRSARRPGTSKRQLQAAFFTHGALDLNLSSLAIDAIHWKHDDSTSGIHRKSCEKPDNVEAGRISGHKDGKSKAASGDGNNIEPYDPGFLDFLYPRQALAWLAQRSPSFRDDSWKTRNASRLPRGYVHALREYSSIAHHDHTQNSKGSHASPAFLVDDEFAVGDWREPDNTHSINNTHAAQQTLQWAATSEELYANQRQANTVPTDFVSRTLAQLRKKRLSRVDMTLHFIEKAQERLAFIDNAPVRLAGTNSQIGSQCALAVVNLYNQLTAQERARPALVEPILQFLAKYHSESSDNDLIGIYNRLSKTKRTLPTYYAVISVFLRCGLVGLANQAQQEASELLSRKGQAALSIWYIANALVNEQWDPAYQRYMNAFNGQTNILPQVWSTLDSLDDSLPRAARLADEMYCQKTVHREDKHRWGLYLGFVKAAMLRDLRRNTLKRTMKDRFRAGIHCKIIQSVCQNESTADCIAVFEDVLEDITKACSVIDFNSVGKVTTQLVQACLLKTEDVASDTKSRLLWQYVCKVLDNTNGQEHIAKRWHHMRNLSDLVRFRFGALGVVKPAPEKAALFMERYARTGDCAGVNIWAEVMRSWAKDRVTDVPQSSLVSLIDVHAARRDYREAARAYGELRAEAQRLTGTEPGTTYLNACLRAFINAGQLRLADKLLERHLEHGGKFDAGTFEPLLHHLAMQGRTSSLEALLLDYERYTESKPTVALLTYLVKAHVVNHDFDRARKTFANRIFPLADLEDHKALTEPFNLILMESARHVGITTTQALWQGMQDAEVEIDAHTYAALAQAHATNRNPAAAMRIVRNVMPERNIRATALHYGIVMQGFLNTDEPQRAIGIYMSLHAQTIKSSPLMEKLYLIAVERAQNKQGDYKGVDPALLTARLDVMFEELPWEPLHTRQYDRHMEFPSPNDRTGGGSLGDTIGAILAMLGRGGHIKEIEQFMEKYNRWLKSQSYGELEIAEHFPATHDRYKSSDVDNATPLGKRLSYEVYSQHIEISTGLMLAYLTNDQHNKVNEIWWNILQTHPDRQLQHYILGRSRTDWKPRWSVANYQVYKSKVFSTNVRRADEASSEVSNEEYPSPFLVDNLKWEDKKVRKPPSTSLGDRLLSAAFSLQITSLARQDKRATLTNLVRKYISYGLTMDRATVNNVVQQCLTVHHPLVLLAFQLTEQYMIEEFPGWQTDEGTSKSNSRLLDGSFLMRQDSIATIQARPDYMTLVLLCNAALKLSLLGSRGEMGIFHGWDGRHAWIGGATKIIRDAPNTLLALSQMPKVPGDYLQETYIESFKDEYPMSRPALTTAKEAAAQRWRRQRVRKVIRGRRRQQRALGDQHHLLLPESIPTKNREAHP</sequence>
<dbReference type="InterPro" id="IPR011990">
    <property type="entry name" value="TPR-like_helical_dom_sf"/>
</dbReference>
<dbReference type="Proteomes" id="UP000503462">
    <property type="component" value="Chromosome 4"/>
</dbReference>
<reference evidence="3 4" key="1">
    <citation type="journal article" date="2016" name="Sci. Rep.">
        <title>Peltaster fructicola genome reveals evolution from an invasive phytopathogen to an ectophytic parasite.</title>
        <authorList>
            <person name="Xu C."/>
            <person name="Chen H."/>
            <person name="Gleason M.L."/>
            <person name="Xu J.R."/>
            <person name="Liu H."/>
            <person name="Zhang R."/>
            <person name="Sun G."/>
        </authorList>
    </citation>
    <scope>NUCLEOTIDE SEQUENCE [LARGE SCALE GENOMIC DNA]</scope>
    <source>
        <strain evidence="3 4">LNHT1506</strain>
    </source>
</reference>
<name>A0A6H0Y2D1_9PEZI</name>
<dbReference type="EMBL" id="CP051142">
    <property type="protein sequence ID" value="QIX01096.1"/>
    <property type="molecule type" value="Genomic_DNA"/>
</dbReference>
<feature type="region of interest" description="Disordered" evidence="2">
    <location>
        <begin position="1341"/>
        <end position="1370"/>
    </location>
</feature>
<evidence type="ECO:0000256" key="1">
    <source>
        <dbReference type="ARBA" id="ARBA00022737"/>
    </source>
</evidence>
<evidence type="ECO:0008006" key="5">
    <source>
        <dbReference type="Google" id="ProtNLM"/>
    </source>
</evidence>
<dbReference type="OrthoDB" id="185373at2759"/>
<protein>
    <recommendedName>
        <fullName evidence="5">Pentacotripeptide-repeat region of PRORP domain-containing protein</fullName>
    </recommendedName>
</protein>
<keyword evidence="4" id="KW-1185">Reference proteome</keyword>
<evidence type="ECO:0000256" key="2">
    <source>
        <dbReference type="SAM" id="MobiDB-lite"/>
    </source>
</evidence>
<proteinExistence type="predicted"/>
<evidence type="ECO:0000313" key="3">
    <source>
        <dbReference type="EMBL" id="QIX01096.1"/>
    </source>
</evidence>